<comment type="subcellular location">
    <subcellularLocation>
        <location evidence="1">Membrane</location>
        <topology evidence="1">Multi-pass membrane protein</topology>
    </subcellularLocation>
</comment>
<feature type="transmembrane region" description="Helical" evidence="7">
    <location>
        <begin position="20"/>
        <end position="43"/>
    </location>
</feature>
<dbReference type="GO" id="GO:0016020">
    <property type="term" value="C:membrane"/>
    <property type="evidence" value="ECO:0007669"/>
    <property type="project" value="UniProtKB-SubCell"/>
</dbReference>
<protein>
    <recommendedName>
        <fullName evidence="8">Rhodopsin domain-containing protein</fullName>
    </recommendedName>
</protein>
<evidence type="ECO:0000256" key="3">
    <source>
        <dbReference type="ARBA" id="ARBA00022989"/>
    </source>
</evidence>
<evidence type="ECO:0000256" key="7">
    <source>
        <dbReference type="SAM" id="Phobius"/>
    </source>
</evidence>
<feature type="transmembrane region" description="Helical" evidence="7">
    <location>
        <begin position="98"/>
        <end position="121"/>
    </location>
</feature>
<accession>A0A3M9YAP8</accession>
<feature type="transmembrane region" description="Helical" evidence="7">
    <location>
        <begin position="179"/>
        <end position="201"/>
    </location>
</feature>
<dbReference type="Pfam" id="PF20684">
    <property type="entry name" value="Fung_rhodopsin"/>
    <property type="match status" value="1"/>
</dbReference>
<evidence type="ECO:0000313" key="9">
    <source>
        <dbReference type="EMBL" id="RNJ57042.1"/>
    </source>
</evidence>
<dbReference type="InterPro" id="IPR052337">
    <property type="entry name" value="SAT4-like"/>
</dbReference>
<dbReference type="InterPro" id="IPR049326">
    <property type="entry name" value="Rhodopsin_dom_fungi"/>
</dbReference>
<name>A0A3M9YAP8_9PEZI</name>
<feature type="region of interest" description="Disordered" evidence="6">
    <location>
        <begin position="311"/>
        <end position="391"/>
    </location>
</feature>
<evidence type="ECO:0000256" key="5">
    <source>
        <dbReference type="ARBA" id="ARBA00038359"/>
    </source>
</evidence>
<feature type="domain" description="Rhodopsin" evidence="8">
    <location>
        <begin position="39"/>
        <end position="298"/>
    </location>
</feature>
<feature type="transmembrane region" description="Helical" evidence="7">
    <location>
        <begin position="133"/>
        <end position="155"/>
    </location>
</feature>
<feature type="transmembrane region" description="Helical" evidence="7">
    <location>
        <begin position="55"/>
        <end position="78"/>
    </location>
</feature>
<comment type="caution">
    <text evidence="9">The sequence shown here is derived from an EMBL/GenBank/DDBJ whole genome shotgun (WGS) entry which is preliminary data.</text>
</comment>
<dbReference type="RefSeq" id="XP_028495200.1">
    <property type="nucleotide sequence ID" value="XM_028640564.1"/>
</dbReference>
<evidence type="ECO:0000256" key="2">
    <source>
        <dbReference type="ARBA" id="ARBA00022692"/>
    </source>
</evidence>
<dbReference type="GeneID" id="39610123"/>
<keyword evidence="10" id="KW-1185">Reference proteome</keyword>
<keyword evidence="4 7" id="KW-0472">Membrane</keyword>
<keyword evidence="3 7" id="KW-1133">Transmembrane helix</keyword>
<feature type="compositionally biased region" description="Basic and acidic residues" evidence="6">
    <location>
        <begin position="380"/>
        <end position="389"/>
    </location>
</feature>
<sequence>MSDIANMGAPGNIPGESNALMVQVPCMVFFVLTPIFFTVRIWSRLKLRSGFGWDDWTILVSFTCCMTVSVLMMASVHYGFGQHIFNIEKSNRIMAMKLFYVAQIFYKLTINLTKSSILLLYLRLFSLHRPFRITCIALLTVILLYCIATTASSIFQCTPIPRAWNRSIPGTCISLTYNWYANAIFSISTDVAIILLPQRVIWKSQLPTSHKRALMGVFGLGVFVTVTSILRMTTLNFSTRSPDPTCSWPRTPSVRSGTRDELLTRCETIDDIASTLWTMIEIHVAIICACLPMCRLPLAYLFPSILGTTAKTSPSNATSASEQPQGAPDVPLEPMPTRGGDLEKGADNPAAFVRATRGDSEEYILRPLTGQGRGEEEEEHREGRPESGIRKTMWFEMRSERSTVAPGQAM</sequence>
<evidence type="ECO:0000313" key="10">
    <source>
        <dbReference type="Proteomes" id="UP000267145"/>
    </source>
</evidence>
<keyword evidence="2 7" id="KW-0812">Transmembrane</keyword>
<proteinExistence type="inferred from homology"/>
<evidence type="ECO:0000259" key="8">
    <source>
        <dbReference type="Pfam" id="PF20684"/>
    </source>
</evidence>
<feature type="transmembrane region" description="Helical" evidence="7">
    <location>
        <begin position="213"/>
        <end position="232"/>
    </location>
</feature>
<reference evidence="9 10" key="1">
    <citation type="submission" date="2018-10" db="EMBL/GenBank/DDBJ databases">
        <title>Genome sequence of Verticillium nonalfalfae VnAa140.</title>
        <authorList>
            <person name="Stajich J.E."/>
            <person name="Kasson M.T."/>
        </authorList>
    </citation>
    <scope>NUCLEOTIDE SEQUENCE [LARGE SCALE GENOMIC DNA]</scope>
    <source>
        <strain evidence="9 10">VnAa140</strain>
    </source>
</reference>
<evidence type="ECO:0000256" key="6">
    <source>
        <dbReference type="SAM" id="MobiDB-lite"/>
    </source>
</evidence>
<comment type="similarity">
    <text evidence="5">Belongs to the SAT4 family.</text>
</comment>
<organism evidence="9 10">
    <name type="scientific">Verticillium nonalfalfae</name>
    <dbReference type="NCBI Taxonomy" id="1051616"/>
    <lineage>
        <taxon>Eukaryota</taxon>
        <taxon>Fungi</taxon>
        <taxon>Dikarya</taxon>
        <taxon>Ascomycota</taxon>
        <taxon>Pezizomycotina</taxon>
        <taxon>Sordariomycetes</taxon>
        <taxon>Hypocreomycetidae</taxon>
        <taxon>Glomerellales</taxon>
        <taxon>Plectosphaerellaceae</taxon>
        <taxon>Verticillium</taxon>
    </lineage>
</organism>
<dbReference type="PANTHER" id="PTHR33048:SF55">
    <property type="entry name" value="INTEGRAL MEMBRANE PROTEIN"/>
    <property type="match status" value="1"/>
</dbReference>
<dbReference type="PANTHER" id="PTHR33048">
    <property type="entry name" value="PTH11-LIKE INTEGRAL MEMBRANE PROTEIN (AFU_ORTHOLOGUE AFUA_5G11245)"/>
    <property type="match status" value="1"/>
</dbReference>
<evidence type="ECO:0000256" key="4">
    <source>
        <dbReference type="ARBA" id="ARBA00023136"/>
    </source>
</evidence>
<evidence type="ECO:0000256" key="1">
    <source>
        <dbReference type="ARBA" id="ARBA00004141"/>
    </source>
</evidence>
<dbReference type="AlphaFoldDB" id="A0A3M9YAP8"/>
<feature type="compositionally biased region" description="Polar residues" evidence="6">
    <location>
        <begin position="311"/>
        <end position="324"/>
    </location>
</feature>
<dbReference type="EMBL" id="RBVV01000046">
    <property type="protein sequence ID" value="RNJ57042.1"/>
    <property type="molecule type" value="Genomic_DNA"/>
</dbReference>
<dbReference type="Proteomes" id="UP000267145">
    <property type="component" value="Unassembled WGS sequence"/>
</dbReference>
<gene>
    <name evidence="9" type="ORF">D7B24_006434</name>
</gene>